<accession>A0A1S6J379</accession>
<sequence>MLVELSGLRIVGLLQVGRCPPHLVATAGTHVHRPPPREATEGRHCLLLLRTAAESGHPADEADVAVAVYGFGTDTTPVRGTYLMCAHRMMADGVAELGRPAL</sequence>
<dbReference type="KEGG" id="spac:B1H29_03830"/>
<name>A0A1S6J379_9ACTN</name>
<dbReference type="AlphaFoldDB" id="A0A1S6J379"/>
<dbReference type="EMBL" id="CP019724">
    <property type="protein sequence ID" value="AQS66184.1"/>
    <property type="molecule type" value="Genomic_DNA"/>
</dbReference>
<organism evidence="1 2">
    <name type="scientific">Streptomyces pactum</name>
    <dbReference type="NCBI Taxonomy" id="68249"/>
    <lineage>
        <taxon>Bacteria</taxon>
        <taxon>Bacillati</taxon>
        <taxon>Actinomycetota</taxon>
        <taxon>Actinomycetes</taxon>
        <taxon>Kitasatosporales</taxon>
        <taxon>Streptomycetaceae</taxon>
        <taxon>Streptomyces</taxon>
    </lineage>
</organism>
<evidence type="ECO:0000313" key="2">
    <source>
        <dbReference type="Proteomes" id="UP000189443"/>
    </source>
</evidence>
<dbReference type="Proteomes" id="UP000189443">
    <property type="component" value="Chromosome"/>
</dbReference>
<evidence type="ECO:0000313" key="1">
    <source>
        <dbReference type="EMBL" id="AQS66184.1"/>
    </source>
</evidence>
<reference evidence="1 2" key="1">
    <citation type="submission" date="2017-02" db="EMBL/GenBank/DDBJ databases">
        <title>Streptomyces pactum ACT12 Genome sequencing and assembly.</title>
        <authorList>
            <person name="Xue Q."/>
            <person name="Yan X."/>
            <person name="Jia L."/>
            <person name="Yan H."/>
        </authorList>
    </citation>
    <scope>NUCLEOTIDE SEQUENCE [LARGE SCALE GENOMIC DNA]</scope>
    <source>
        <strain evidence="1 2">ACT12</strain>
    </source>
</reference>
<gene>
    <name evidence="1" type="ORF">B1H29_03830</name>
</gene>
<proteinExistence type="predicted"/>
<protein>
    <submittedName>
        <fullName evidence="1">Uncharacterized protein</fullName>
    </submittedName>
</protein>
<keyword evidence="2" id="KW-1185">Reference proteome</keyword>